<feature type="compositionally biased region" description="Basic and acidic residues" evidence="1">
    <location>
        <begin position="299"/>
        <end position="326"/>
    </location>
</feature>
<dbReference type="InterPro" id="IPR019481">
    <property type="entry name" value="TFIIIC_triple_barrel"/>
</dbReference>
<dbReference type="RefSeq" id="XP_040677699.1">
    <property type="nucleotide sequence ID" value="XM_040824374.1"/>
</dbReference>
<dbReference type="HOGENOM" id="CLU_047596_0_0_1"/>
<dbReference type="Proteomes" id="UP000030816">
    <property type="component" value="Unassembled WGS sequence"/>
</dbReference>
<feature type="region of interest" description="Disordered" evidence="1">
    <location>
        <begin position="292"/>
        <end position="395"/>
    </location>
</feature>
<organism evidence="3 4">
    <name type="scientific">Metarhizium album (strain ARSEF 1941)</name>
    <dbReference type="NCBI Taxonomy" id="1081103"/>
    <lineage>
        <taxon>Eukaryota</taxon>
        <taxon>Fungi</taxon>
        <taxon>Dikarya</taxon>
        <taxon>Ascomycota</taxon>
        <taxon>Pezizomycotina</taxon>
        <taxon>Sordariomycetes</taxon>
        <taxon>Hypocreomycetidae</taxon>
        <taxon>Hypocreales</taxon>
        <taxon>Clavicipitaceae</taxon>
        <taxon>Metarhizium</taxon>
    </lineage>
</organism>
<feature type="compositionally biased region" description="Basic residues" evidence="1">
    <location>
        <begin position="327"/>
        <end position="338"/>
    </location>
</feature>
<reference evidence="3 4" key="1">
    <citation type="journal article" date="2014" name="Proc. Natl. Acad. Sci. U.S.A.">
        <title>Trajectory and genomic determinants of fungal-pathogen speciation and host adaptation.</title>
        <authorList>
            <person name="Hu X."/>
            <person name="Xiao G."/>
            <person name="Zheng P."/>
            <person name="Shang Y."/>
            <person name="Su Y."/>
            <person name="Zhang X."/>
            <person name="Liu X."/>
            <person name="Zhan S."/>
            <person name="St Leger R.J."/>
            <person name="Wang C."/>
        </authorList>
    </citation>
    <scope>NUCLEOTIDE SEQUENCE [LARGE SCALE GENOMIC DNA]</scope>
    <source>
        <strain evidence="3 4">ARSEF 1941</strain>
    </source>
</reference>
<evidence type="ECO:0000313" key="3">
    <source>
        <dbReference type="EMBL" id="KHN96633.1"/>
    </source>
</evidence>
<feature type="compositionally biased region" description="Basic and acidic residues" evidence="1">
    <location>
        <begin position="142"/>
        <end position="153"/>
    </location>
</feature>
<dbReference type="STRING" id="1081103.A0A0B2WRI6"/>
<gene>
    <name evidence="3" type="ORF">MAM_05576</name>
</gene>
<dbReference type="Gene3D" id="2.60.40.4370">
    <property type="match status" value="1"/>
</dbReference>
<dbReference type="Pfam" id="PF10419">
    <property type="entry name" value="TFIIIC_sub6"/>
    <property type="match status" value="1"/>
</dbReference>
<evidence type="ECO:0000256" key="1">
    <source>
        <dbReference type="SAM" id="MobiDB-lite"/>
    </source>
</evidence>
<feature type="compositionally biased region" description="Acidic residues" evidence="1">
    <location>
        <begin position="100"/>
        <end position="116"/>
    </location>
</feature>
<dbReference type="OrthoDB" id="1877767at2759"/>
<comment type="caution">
    <text evidence="3">The sequence shown here is derived from an EMBL/GenBank/DDBJ whole genome shotgun (WGS) entry which is preliminary data.</text>
</comment>
<evidence type="ECO:0000259" key="2">
    <source>
        <dbReference type="Pfam" id="PF10419"/>
    </source>
</evidence>
<protein>
    <submittedName>
        <fullName evidence="3">Transcription factor TFIIIC, tau55-related protein</fullName>
    </submittedName>
</protein>
<feature type="compositionally biased region" description="Acidic residues" evidence="1">
    <location>
        <begin position="382"/>
        <end position="395"/>
    </location>
</feature>
<feature type="domain" description="Transcription factor TFIIIC triple barrel" evidence="2">
    <location>
        <begin position="40"/>
        <end position="234"/>
    </location>
</feature>
<dbReference type="EMBL" id="AZHE01000014">
    <property type="protein sequence ID" value="KHN96633.1"/>
    <property type="molecule type" value="Genomic_DNA"/>
</dbReference>
<accession>A0A0B2WRI6</accession>
<feature type="region of interest" description="Disordered" evidence="1">
    <location>
        <begin position="79"/>
        <end position="160"/>
    </location>
</feature>
<dbReference type="GeneID" id="63740031"/>
<keyword evidence="4" id="KW-1185">Reference proteome</keyword>
<proteinExistence type="predicted"/>
<sequence>MERPKGAFTPNEPGALSLDQVLAQVTNDDQEEWEYEYSATETETFYLTVELSYPEFRERSARVHQHSRGGYYKNWAEKTPFHDTHTQPPQETNPATGDNSDNDDVTAEQDYEDDGTPLDPALLALSEGKAEATARPPLNTQKPKEAGTPRTEDQLEQEEPLQIEDMQILDLHTPNPLFSYRGRLFQGHWAEVIGTEVILTSTSSPNLATLPSLRTLPGDISLLAASSSRIMTSEKIPRPKIPSVDTLAPIKEECKIRIPIGKDRTGERAEQANFLENLIALKIKRGDKDEVTVHATDGQGKDWDDRKTVDYRPRRKKIGQEPDVGKQKNKGPGRRPKGRPSLATRLERYPTELGEGATKRLELSTATPPTWEDLDKQHADEGASEEDGEDVPMTG</sequence>
<name>A0A0B2WRI6_METAS</name>
<dbReference type="AlphaFoldDB" id="A0A0B2WRI6"/>
<evidence type="ECO:0000313" key="4">
    <source>
        <dbReference type="Proteomes" id="UP000030816"/>
    </source>
</evidence>
<feature type="compositionally biased region" description="Polar residues" evidence="1">
    <location>
        <begin position="86"/>
        <end position="99"/>
    </location>
</feature>